<dbReference type="Pfam" id="PF16924">
    <property type="entry name" value="DpaA_N"/>
    <property type="match status" value="1"/>
</dbReference>
<feature type="domain" description="Dipicolinate synthase subunit A N-terminal" evidence="2">
    <location>
        <begin position="47"/>
        <end position="163"/>
    </location>
</feature>
<proteinExistence type="predicted"/>
<accession>A0A1I6R534</accession>
<evidence type="ECO:0000259" key="1">
    <source>
        <dbReference type="Pfam" id="PF01262"/>
    </source>
</evidence>
<evidence type="ECO:0000313" key="4">
    <source>
        <dbReference type="Proteomes" id="UP000198660"/>
    </source>
</evidence>
<dbReference type="NCBIfam" id="TIGR02853">
    <property type="entry name" value="spore_dpaA"/>
    <property type="match status" value="1"/>
</dbReference>
<dbReference type="NCBIfam" id="NF006162">
    <property type="entry name" value="PRK08306.1"/>
    <property type="match status" value="1"/>
</dbReference>
<dbReference type="InterPro" id="IPR014215">
    <property type="entry name" value="Dipicolinic_acid_synth_A"/>
</dbReference>
<dbReference type="SUPFAM" id="SSF51735">
    <property type="entry name" value="NAD(P)-binding Rossmann-fold domains"/>
    <property type="match status" value="1"/>
</dbReference>
<dbReference type="Proteomes" id="UP000198660">
    <property type="component" value="Unassembled WGS sequence"/>
</dbReference>
<evidence type="ECO:0000259" key="2">
    <source>
        <dbReference type="Pfam" id="PF16924"/>
    </source>
</evidence>
<dbReference type="Gene3D" id="3.40.50.720">
    <property type="entry name" value="NAD(P)-binding Rossmann-like Domain"/>
    <property type="match status" value="2"/>
</dbReference>
<dbReference type="Pfam" id="PF01262">
    <property type="entry name" value="AlaDh_PNT_C"/>
    <property type="match status" value="1"/>
</dbReference>
<organism evidence="3 4">
    <name type="scientific">Marininema halotolerans</name>
    <dbReference type="NCBI Taxonomy" id="1155944"/>
    <lineage>
        <taxon>Bacteria</taxon>
        <taxon>Bacillati</taxon>
        <taxon>Bacillota</taxon>
        <taxon>Bacilli</taxon>
        <taxon>Bacillales</taxon>
        <taxon>Thermoactinomycetaceae</taxon>
        <taxon>Marininema</taxon>
    </lineage>
</organism>
<feature type="domain" description="Alanine dehydrogenase/pyridine nucleotide transhydrogenase NAD(H)-binding" evidence="1">
    <location>
        <begin position="183"/>
        <end position="330"/>
    </location>
</feature>
<gene>
    <name evidence="3" type="ORF">SAMN05444972_104142</name>
</gene>
<keyword evidence="4" id="KW-1185">Reference proteome</keyword>
<dbReference type="EMBL" id="FPAA01000004">
    <property type="protein sequence ID" value="SFS59881.1"/>
    <property type="molecule type" value="Genomic_DNA"/>
</dbReference>
<name>A0A1I6R534_9BACL</name>
<dbReference type="AlphaFoldDB" id="A0A1I6R534"/>
<dbReference type="InterPro" id="IPR036291">
    <property type="entry name" value="NAD(P)-bd_dom_sf"/>
</dbReference>
<reference evidence="4" key="1">
    <citation type="submission" date="2016-10" db="EMBL/GenBank/DDBJ databases">
        <authorList>
            <person name="Varghese N."/>
            <person name="Submissions S."/>
        </authorList>
    </citation>
    <scope>NUCLEOTIDE SEQUENCE [LARGE SCALE GENOMIC DNA]</scope>
    <source>
        <strain evidence="4">DSM 45789</strain>
    </source>
</reference>
<protein>
    <submittedName>
        <fullName evidence="3">Dipicolinate synthase subunit A</fullName>
    </submittedName>
</protein>
<sequence length="340" mass="36798">MNQQNPMVTLAGQSTYDAWKRRLPKGGHRWGAPRERGLQREMLTGKHVAFIGGDARQLEVIKSCLSLDAKVSLIGFENLQSPFSGATNREISPELLATVDMLILPILGTDEEGHVDSIFTTKTLVLTERDMRALPPHAVVYAGIAKSYLKNLCEEATIRLVELLKRDDVAIYNSIPTMEGALMMAIQHTNITIHGSNSMVLGLGRVGVTLCRSLHALGAQVKVGVRKPAHVARSVEMGLLPFSMEELANEVGDIDLLFNTIPAKVVTEAVLKKMPYSAVIIDLASKPGGVDFAYAEKRGIKALLAPSLPGIVAPKTAGRILAQTMTRLLAKEFGEEGSSP</sequence>
<dbReference type="InterPro" id="IPR007698">
    <property type="entry name" value="AlaDH/PNT_NAD(H)-bd"/>
</dbReference>
<evidence type="ECO:0000313" key="3">
    <source>
        <dbReference type="EMBL" id="SFS59881.1"/>
    </source>
</evidence>
<dbReference type="InterPro" id="IPR031629">
    <property type="entry name" value="DpaA_N"/>
</dbReference>